<dbReference type="PANTHER" id="PTHR24251">
    <property type="entry name" value="OVOCHYMASE-RELATED"/>
    <property type="match status" value="1"/>
</dbReference>
<dbReference type="AlphaFoldDB" id="C3Y6C5"/>
<dbReference type="InterPro" id="IPR000436">
    <property type="entry name" value="Sushi_SCR_CCP_dom"/>
</dbReference>
<proteinExistence type="predicted"/>
<gene>
    <name evidence="8" type="ORF">BRAFLDRAFT_213687</name>
</gene>
<dbReference type="STRING" id="7739.C3Y6C5"/>
<dbReference type="PROSITE" id="PS01180">
    <property type="entry name" value="CUB"/>
    <property type="match status" value="2"/>
</dbReference>
<evidence type="ECO:0000256" key="4">
    <source>
        <dbReference type="PROSITE-ProRule" id="PRU00302"/>
    </source>
</evidence>
<dbReference type="PROSITE" id="PS50923">
    <property type="entry name" value="SUSHI"/>
    <property type="match status" value="1"/>
</dbReference>
<dbReference type="PANTHER" id="PTHR24251:SF52">
    <property type="entry name" value="CUB DOMAIN-CONTAINING PROTEIN"/>
    <property type="match status" value="1"/>
</dbReference>
<name>C3Y6C5_BRAFL</name>
<evidence type="ECO:0000256" key="5">
    <source>
        <dbReference type="SAM" id="MobiDB-lite"/>
    </source>
</evidence>
<reference evidence="8" key="1">
    <citation type="journal article" date="2008" name="Nature">
        <title>The amphioxus genome and the evolution of the chordate karyotype.</title>
        <authorList>
            <consortium name="US DOE Joint Genome Institute (JGI-PGF)"/>
            <person name="Putnam N.H."/>
            <person name="Butts T."/>
            <person name="Ferrier D.E.K."/>
            <person name="Furlong R.F."/>
            <person name="Hellsten U."/>
            <person name="Kawashima T."/>
            <person name="Robinson-Rechavi M."/>
            <person name="Shoguchi E."/>
            <person name="Terry A."/>
            <person name="Yu J.-K."/>
            <person name="Benito-Gutierrez E.L."/>
            <person name="Dubchak I."/>
            <person name="Garcia-Fernandez J."/>
            <person name="Gibson-Brown J.J."/>
            <person name="Grigoriev I.V."/>
            <person name="Horton A.C."/>
            <person name="de Jong P.J."/>
            <person name="Jurka J."/>
            <person name="Kapitonov V.V."/>
            <person name="Kohara Y."/>
            <person name="Kuroki Y."/>
            <person name="Lindquist E."/>
            <person name="Lucas S."/>
            <person name="Osoegawa K."/>
            <person name="Pennacchio L.A."/>
            <person name="Salamov A.A."/>
            <person name="Satou Y."/>
            <person name="Sauka-Spengler T."/>
            <person name="Schmutz J."/>
            <person name="Shin-I T."/>
            <person name="Toyoda A."/>
            <person name="Bronner-Fraser M."/>
            <person name="Fujiyama A."/>
            <person name="Holland L.Z."/>
            <person name="Holland P.W.H."/>
            <person name="Satoh N."/>
            <person name="Rokhsar D.S."/>
        </authorList>
    </citation>
    <scope>NUCLEOTIDE SEQUENCE [LARGE SCALE GENOMIC DNA]</scope>
    <source>
        <strain evidence="8">S238N-H82</strain>
        <tissue evidence="8">Testes</tissue>
    </source>
</reference>
<keyword evidence="4" id="KW-0768">Sushi</keyword>
<dbReference type="SMART" id="SM00032">
    <property type="entry name" value="CCP"/>
    <property type="match status" value="1"/>
</dbReference>
<evidence type="ECO:0000256" key="1">
    <source>
        <dbReference type="ARBA" id="ARBA00022737"/>
    </source>
</evidence>
<feature type="domain" description="CUB" evidence="6">
    <location>
        <begin position="2"/>
        <end position="111"/>
    </location>
</feature>
<dbReference type="Gene3D" id="2.60.120.290">
    <property type="entry name" value="Spermadhesin, CUB domain"/>
    <property type="match status" value="2"/>
</dbReference>
<dbReference type="Gene3D" id="2.10.70.10">
    <property type="entry name" value="Complement Module, domain 1"/>
    <property type="match status" value="1"/>
</dbReference>
<dbReference type="Pfam" id="PF00084">
    <property type="entry name" value="Sushi"/>
    <property type="match status" value="1"/>
</dbReference>
<feature type="disulfide bond" evidence="3">
    <location>
        <begin position="179"/>
        <end position="206"/>
    </location>
</feature>
<evidence type="ECO:0000256" key="2">
    <source>
        <dbReference type="ARBA" id="ARBA00023157"/>
    </source>
</evidence>
<dbReference type="FunFam" id="2.60.120.290:FF:000001">
    <property type="entry name" value="CUB and sushi domain-containing protein 3 isoform X1"/>
    <property type="match status" value="2"/>
</dbReference>
<evidence type="ECO:0000259" key="7">
    <source>
        <dbReference type="PROSITE" id="PS50923"/>
    </source>
</evidence>
<evidence type="ECO:0000256" key="3">
    <source>
        <dbReference type="PROSITE-ProRule" id="PRU00059"/>
    </source>
</evidence>
<dbReference type="SUPFAM" id="SSF57535">
    <property type="entry name" value="Complement control module/SCR domain"/>
    <property type="match status" value="1"/>
</dbReference>
<feature type="disulfide bond" evidence="4">
    <location>
        <begin position="144"/>
        <end position="171"/>
    </location>
</feature>
<dbReference type="InterPro" id="IPR035914">
    <property type="entry name" value="Sperma_CUB_dom_sf"/>
</dbReference>
<dbReference type="Pfam" id="PF00431">
    <property type="entry name" value="CUB"/>
    <property type="match status" value="2"/>
</dbReference>
<dbReference type="SMART" id="SM00042">
    <property type="entry name" value="CUB"/>
    <property type="match status" value="2"/>
</dbReference>
<keyword evidence="1" id="KW-0677">Repeat</keyword>
<accession>C3Y6C5</accession>
<evidence type="ECO:0000259" key="6">
    <source>
        <dbReference type="PROSITE" id="PS01180"/>
    </source>
</evidence>
<feature type="domain" description="CUB" evidence="6">
    <location>
        <begin position="179"/>
        <end position="285"/>
    </location>
</feature>
<dbReference type="InterPro" id="IPR035976">
    <property type="entry name" value="Sushi/SCR/CCP_sf"/>
</dbReference>
<feature type="disulfide bond" evidence="3">
    <location>
        <begin position="2"/>
        <end position="29"/>
    </location>
</feature>
<dbReference type="EMBL" id="GG666488">
    <property type="protein sequence ID" value="EEN63885.1"/>
    <property type="molecule type" value="Genomic_DNA"/>
</dbReference>
<feature type="region of interest" description="Disordered" evidence="5">
    <location>
        <begin position="1"/>
        <end position="21"/>
    </location>
</feature>
<dbReference type="SUPFAM" id="SSF49854">
    <property type="entry name" value="Spermadhesin, CUB domain"/>
    <property type="match status" value="2"/>
</dbReference>
<feature type="non-terminal residue" evidence="8">
    <location>
        <position position="285"/>
    </location>
</feature>
<feature type="domain" description="Sushi" evidence="7">
    <location>
        <begin position="114"/>
        <end position="173"/>
    </location>
</feature>
<organism>
    <name type="scientific">Branchiostoma floridae</name>
    <name type="common">Florida lancelet</name>
    <name type="synonym">Amphioxus</name>
    <dbReference type="NCBI Taxonomy" id="7739"/>
    <lineage>
        <taxon>Eukaryota</taxon>
        <taxon>Metazoa</taxon>
        <taxon>Chordata</taxon>
        <taxon>Cephalochordata</taxon>
        <taxon>Leptocardii</taxon>
        <taxon>Amphioxiformes</taxon>
        <taxon>Branchiostomatidae</taxon>
        <taxon>Branchiostoma</taxon>
    </lineage>
</organism>
<dbReference type="CDD" id="cd00041">
    <property type="entry name" value="CUB"/>
    <property type="match status" value="2"/>
</dbReference>
<feature type="non-terminal residue" evidence="8">
    <location>
        <position position="1"/>
    </location>
</feature>
<dbReference type="CDD" id="cd00033">
    <property type="entry name" value="CCP"/>
    <property type="match status" value="1"/>
</dbReference>
<dbReference type="InterPro" id="IPR000859">
    <property type="entry name" value="CUB_dom"/>
</dbReference>
<dbReference type="InParanoid" id="C3Y6C5"/>
<evidence type="ECO:0000313" key="8">
    <source>
        <dbReference type="EMBL" id="EEN63885.1"/>
    </source>
</evidence>
<dbReference type="eggNOG" id="KOG4297">
    <property type="taxonomic scope" value="Eukaryota"/>
</dbReference>
<comment type="caution">
    <text evidence="4">Lacks conserved residue(s) required for the propagation of feature annotation.</text>
</comment>
<sequence>ECGSDLAAPSGGPVTSPNYPSNYGNTEDCEWRITVPEGSIIRLMFDTFDTEDDIDFLSIYDGADGSTPQLQRLSGRQPVSPITSTSNMMFLRFTSDFSVTRQGFQFSYISNAEGHCWDPGVPANGNRDDNSTSFAPGQTVRYTCMTGYQLWGTANITCRTTKTWSDAAPTCEIPGTTECGSVLTAPSGGPVTSPNYPSNYDDDENCEWWIMVQEGSIIRLMFDSFNIEYRHDFLTIYDGASDSATQLKSLTGQQTVSPITSTSNMMFLRFTSDHSATRQGFKFSY</sequence>
<keyword evidence="2 4" id="KW-1015">Disulfide bond</keyword>
<protein>
    <submittedName>
        <fullName evidence="8">Uncharacterized protein</fullName>
    </submittedName>
</protein>